<dbReference type="AlphaFoldDB" id="A0A426YWQ3"/>
<dbReference type="Proteomes" id="UP000287651">
    <property type="component" value="Unassembled WGS sequence"/>
</dbReference>
<evidence type="ECO:0000313" key="2">
    <source>
        <dbReference type="Proteomes" id="UP000287651"/>
    </source>
</evidence>
<accession>A0A426YWQ3</accession>
<proteinExistence type="predicted"/>
<sequence>MSWQERWEPHFGLIFINARGGWDSGGAFLFCSIVLSPLFDFLAYPSCDILVLYPIGEVRPTPSRPNEGGLVLKFDLEEALVRDGEVEDLPLTGDDQVAKDEDVLPCSPGSSFGMYRHQLSIVRGQQALNLVEWVHIYHHRYKIEFDLMIYPRGTRLSIPCPQVTDNISMLRCYTPLAAALPTGGLLCNRHRCPNGWTGVAAPRAVAPAGAVPVGTSLASSRRPRWGAALVGTSHARGRPRLLAAAPCGLAAGSPGHMRPTLKKPRP</sequence>
<name>A0A426YWQ3_ENSVE</name>
<reference evidence="1 2" key="1">
    <citation type="journal article" date="2014" name="Agronomy (Basel)">
        <title>A Draft Genome Sequence for Ensete ventricosum, the Drought-Tolerant Tree Against Hunger.</title>
        <authorList>
            <person name="Harrison J."/>
            <person name="Moore K.A."/>
            <person name="Paszkiewicz K."/>
            <person name="Jones T."/>
            <person name="Grant M."/>
            <person name="Ambacheew D."/>
            <person name="Muzemil S."/>
            <person name="Studholme D.J."/>
        </authorList>
    </citation>
    <scope>NUCLEOTIDE SEQUENCE [LARGE SCALE GENOMIC DNA]</scope>
</reference>
<evidence type="ECO:0000313" key="1">
    <source>
        <dbReference type="EMBL" id="RRT56159.1"/>
    </source>
</evidence>
<comment type="caution">
    <text evidence="1">The sequence shown here is derived from an EMBL/GenBank/DDBJ whole genome shotgun (WGS) entry which is preliminary data.</text>
</comment>
<organism evidence="1 2">
    <name type="scientific">Ensete ventricosum</name>
    <name type="common">Abyssinian banana</name>
    <name type="synonym">Musa ensete</name>
    <dbReference type="NCBI Taxonomy" id="4639"/>
    <lineage>
        <taxon>Eukaryota</taxon>
        <taxon>Viridiplantae</taxon>
        <taxon>Streptophyta</taxon>
        <taxon>Embryophyta</taxon>
        <taxon>Tracheophyta</taxon>
        <taxon>Spermatophyta</taxon>
        <taxon>Magnoliopsida</taxon>
        <taxon>Liliopsida</taxon>
        <taxon>Zingiberales</taxon>
        <taxon>Musaceae</taxon>
        <taxon>Ensete</taxon>
    </lineage>
</organism>
<protein>
    <submittedName>
        <fullName evidence="1">Uncharacterized protein</fullName>
    </submittedName>
</protein>
<dbReference type="EMBL" id="AMZH03009750">
    <property type="protein sequence ID" value="RRT56159.1"/>
    <property type="molecule type" value="Genomic_DNA"/>
</dbReference>
<gene>
    <name evidence="1" type="ORF">B296_00001163</name>
</gene>